<dbReference type="PROSITE" id="PS50092">
    <property type="entry name" value="TSP1"/>
    <property type="match status" value="30"/>
</dbReference>
<feature type="region of interest" description="Disordered" evidence="17">
    <location>
        <begin position="763"/>
        <end position="783"/>
    </location>
</feature>
<keyword evidence="3" id="KW-0272">Extracellular matrix</keyword>
<comment type="cofactor">
    <cofactor evidence="14">
        <name>Zn(2+)</name>
        <dbReference type="ChEBI" id="CHEBI:29105"/>
    </cofactor>
    <text evidence="14">Binds 1 zinc ion per subunit.</text>
</comment>
<feature type="disulfide bond" evidence="15">
    <location>
        <begin position="288"/>
        <end position="323"/>
    </location>
</feature>
<feature type="binding site" evidence="14">
    <location>
        <position position="42"/>
    </location>
    <ligand>
        <name>Ca(2+)</name>
        <dbReference type="ChEBI" id="CHEBI:29108"/>
        <label>1</label>
    </ligand>
</feature>
<keyword evidence="2" id="KW-0964">Secreted</keyword>
<feature type="compositionally biased region" description="Low complexity" evidence="17">
    <location>
        <begin position="1440"/>
        <end position="1449"/>
    </location>
</feature>
<dbReference type="Gene3D" id="2.60.120.830">
    <property type="match status" value="1"/>
</dbReference>
<feature type="binding site" evidence="14">
    <location>
        <position position="248"/>
    </location>
    <ligand>
        <name>Ca(2+)</name>
        <dbReference type="ChEBI" id="CHEBI:29108"/>
        <label>2</label>
    </ligand>
</feature>
<keyword evidence="4" id="KW-0645">Protease</keyword>
<feature type="binding site" evidence="14 16">
    <location>
        <position position="183"/>
    </location>
    <ligand>
        <name>Zn(2+)</name>
        <dbReference type="ChEBI" id="CHEBI:29105"/>
        <note>catalytic</note>
    </ligand>
</feature>
<feature type="compositionally biased region" description="Pro residues" evidence="17">
    <location>
        <begin position="1463"/>
        <end position="1485"/>
    </location>
</feature>
<feature type="compositionally biased region" description="Low complexity" evidence="17">
    <location>
        <begin position="1486"/>
        <end position="1498"/>
    </location>
</feature>
<dbReference type="EnsemblMetazoa" id="XM_038204708.1">
    <property type="protein sequence ID" value="XP_038060636.1"/>
    <property type="gene ID" value="LOC119731535"/>
</dbReference>
<sequence length="2677" mass="296620">MHQRISKSIKQDSNSSKTASSTQTESSHRREKRFVSLTRHVELMVVADSKMLNHHGANLEHYLLTLVALVNKIFKDPSIGNDINIVLVKLLVLRREEENLSITSDAPQTLRNFCAWQQDQNQKEESHPHHYDTAVLITKEDICRSAFDCDTLGLAELGTMCDPFRSCSIVQDNGLSAAFTMAHEVGHVFNLPHDDNTRCQEFSENLSGKYGVMAPTLNYQINPWTWSLCSKNKITDYLDMGYGQCLLDSPTDAQILPSYQPGEVYNVTKQCELVFGEGSTVCPIMKTCNRLWCTGSSQGSRRGCRTQHMPWADGTPCGHNKWCDRGKCISRRHHSLASVDGGWGKWEPYGQCSRTCGGGVRQAIRQCTQPVPQNGGKYCIGRRARFGSCNSRPCPDGSIPFREEQCAAYNGNNFNIQGVPRDVRWVAKYTGVQIKDQCSLFCRVEGSIAFYKLAKKVVDGTPCGPDTSDICVQGQCWQAGCDHILGSKTTRDDCGVCGGDHQACTTITDTYNEAHYGYNKVVEIPAGSTKLDIQQRSPPGAPEDDNYLAIKNTNGEFLLNGHFVVSMFQREIKIGNVVMKYSGSNNSTEKITCYEKITSSITIYVLSVGNVVPPDILYSYNIPIPGKDIYVWDMYGPWGSCNKMCKGEKEQGLRCLRQSDRLQVKDSHCRGGRPDPFTSKCNTGCELRWVITAESDCSATCGRGRRTRRVQCKKSGGRRRISMVVADANCNDQARPAEVVECGSECEAAHWEYSAWSQCSRSCNSGTRRRSASCRDSSGYYTQDSNCDSSTKLVVERCNTQACPIWAAESWSECSVTCGSGEMQRSVRCYQGNQIVDLTQCDLTMMPETATPCQMEECAVWHQGEWGPCSATCGQGSMQRLVSCMVGDQQTEVTRCDLSLMPDTTRSCQAADCPFWHQGEWNSCSVSCGQGEKLRLVSCYQGNYVVDSSRCDRSQMPESMVPCDAGECAKWLASDWGPCSVTCGHGERQRRVSCFQGNQKVDVSHCVLDEKPESVSPCRMEACAAWQHGEWEECSVTCGQGTQLRKVSCYRGNQVVHDNECSQTSAPTTRVCHMIDCAIWKHGDWGECSGTCGEGEKQRFVGCYQGNREVEAHQCDQASKPDSVTSCEMAECPLWHQGEWGPCSASCGDGEQQRAVACYQGDHVVDISQCDLTLMPESVTSCKLTECAYWQHGQWGPCSVTCDEGEKRRSVNCYQDNQIVDASQCDASILPDTVMVCQMVECPAWKGEDWDPCSVTCGQGTRQRTVNCYQGNLKVDINLCDPTMMLETTLPCELIECTDWYQGEWGPCSVSCGSGEMQRRVSCSQGGRNVDMVNCDLTSMPETVTGCQKPECPEWQAGQWGQCSTTCGQGMMQRQVDCYQGNSIVDLSQCDLTLMPASSRDCEPGQCPVWRHGSWGPCSVSCGLGYQLRGIQCRHPNDTPVPDDQCSPDDQPPNRQECRTPACPAPTLPATDPPETQPPVKPAPTVPATTAAAPVPAVLRRPSALTPRQSPRPPRPSSSQRAIADPSSSSSSTISVARKPSDPRPLPKSSPVTAMEVLREEPRRRYSSQWRTGMWTECSTTCGYGTRERYVSCRDRYGYISEERDCNTANRPAAIEQCQIKPCPHWRTGQWNRCSVTCGQGTTSRYVACVNGDSSIAVDEDCDLRDKPSETDVCSRLDCPVDQPVASGMASERASALLRGRWRTGQWSKCSSTCGSGLRQRIVICQDETGDVQTCSEKNRPQNIEACNTGIACPLWSFGEWGQCSATCGGGIRSRLVLCRLRSGRTLSDSSCNLLSRPENTRICSANPCPTRHSWRTRPWSWCSVTCGTGTQQRSVTCEDEAGAVKEDEECGMEGAEKPASERECLEQECPSAPAWKVGDWSECSVSCGTGTQLRSVTCQDEAGILQQGEECHLEGAEKPATERVCREQECPSGLAWKVGAWSECSVTCGVGSRQRTVTCEDETGIPTQEEECEMEESDKPETGMECRQADCSRPTWRAGDWKECSVTCGTGSQDRTVTCEDETGDEVPADNCEVGESTKPDIQRECHLMECPRLKWNVEDWNHCSVTCGVGFRERRVVCVDEVGNEIEDKECETNETIKPASRRDCRQVECPPSRPGWSVGDWSKCSVTCGSGTRERTVTCQDHTGTSKQEGCEVDGMPRPATHTGCQQADCPRLRPRWTVGDWSECSVTCGKGSRRRTLRCEDQSGQQREEEECEENGSARPASVKECRLRTCPRPTWIVTKWSDCSVTCDKGVRVREAACQLEDEVVEESLCLRKKPKTSKKCRRDKCMKYRWKKGRWSQCSKSCGGGHKLRKVHCTDSKDNEVDNSLCSSQSMPRDNNKCNTHDCDAPRLMWLAGPWGECSKTCGPGQETRSVTCRAFSPDGWAMPTDDKTCRQDSKPKDTRPCFIGLCSSDSHWRMGPWSMCSKECGGGIKERKVQCRDRQGKRQPASSCGPPTIRPETRDVCNHEPCQPESCRDIQLQRNLHEDADYSILVQGKPLTVYCHGMTTDAPTEYISLSAGEGENFAEIYPKRLMRATHCPYHGNRNDDCECTDDGHREAGLTTFTKLRLNITNMEIIISDPTFAVVHRGKFVPYATAGDCYSSADCPQGQFHINLTGTRLALAPEVDWGTEGYAVSRRLSRDELNQRVAGRCGGFCGTCFPDKKRGGLRVTFVS</sequence>
<proteinExistence type="predicted"/>
<evidence type="ECO:0000256" key="9">
    <source>
        <dbReference type="ARBA" id="ARBA00022833"/>
    </source>
</evidence>
<name>A0A914AB13_PATMI</name>
<keyword evidence="6" id="KW-0732">Signal</keyword>
<dbReference type="CDD" id="cd04273">
    <property type="entry name" value="ZnMc_ADAMTS_like"/>
    <property type="match status" value="1"/>
</dbReference>
<evidence type="ECO:0000256" key="14">
    <source>
        <dbReference type="PIRSR" id="PIRSR613273-2"/>
    </source>
</evidence>
<feature type="binding site" evidence="14">
    <location>
        <position position="245"/>
    </location>
    <ligand>
        <name>Ca(2+)</name>
        <dbReference type="ChEBI" id="CHEBI:29108"/>
        <label>1</label>
    </ligand>
</feature>
<feature type="active site" evidence="13 16">
    <location>
        <position position="184"/>
    </location>
</feature>
<dbReference type="GO" id="GO:0004222">
    <property type="term" value="F:metalloendopeptidase activity"/>
    <property type="evidence" value="ECO:0007669"/>
    <property type="project" value="InterPro"/>
</dbReference>
<evidence type="ECO:0000256" key="17">
    <source>
        <dbReference type="SAM" id="MobiDB-lite"/>
    </source>
</evidence>
<organism evidence="20 21">
    <name type="scientific">Patiria miniata</name>
    <name type="common">Bat star</name>
    <name type="synonym">Asterina miniata</name>
    <dbReference type="NCBI Taxonomy" id="46514"/>
    <lineage>
        <taxon>Eukaryota</taxon>
        <taxon>Metazoa</taxon>
        <taxon>Echinodermata</taxon>
        <taxon>Eleutherozoa</taxon>
        <taxon>Asterozoa</taxon>
        <taxon>Asteroidea</taxon>
        <taxon>Valvatacea</taxon>
        <taxon>Valvatida</taxon>
        <taxon>Asterinidae</taxon>
        <taxon>Patiria</taxon>
    </lineage>
</organism>
<dbReference type="InterPro" id="IPR000884">
    <property type="entry name" value="TSP1_rpt"/>
</dbReference>
<keyword evidence="12" id="KW-0325">Glycoprotein</keyword>
<evidence type="ECO:0000256" key="15">
    <source>
        <dbReference type="PIRSR" id="PIRSR613273-3"/>
    </source>
</evidence>
<accession>A0A914AB13</accession>
<feature type="disulfide bond" evidence="15">
    <location>
        <begin position="356"/>
        <end position="394"/>
    </location>
</feature>
<evidence type="ECO:0000259" key="18">
    <source>
        <dbReference type="PROSITE" id="PS50215"/>
    </source>
</evidence>
<feature type="disulfide bond" evidence="15">
    <location>
        <begin position="161"/>
        <end position="245"/>
    </location>
</feature>
<feature type="region of interest" description="Disordered" evidence="17">
    <location>
        <begin position="1"/>
        <end position="32"/>
    </location>
</feature>
<feature type="binding site" evidence="14">
    <location>
        <position position="42"/>
    </location>
    <ligand>
        <name>Ca(2+)</name>
        <dbReference type="ChEBI" id="CHEBI:29108"/>
        <label>2</label>
    </ligand>
</feature>
<feature type="disulfide bond" evidence="15">
    <location>
        <begin position="143"/>
        <end position="149"/>
    </location>
</feature>
<feature type="binding site" evidence="14">
    <location>
        <position position="132"/>
    </location>
    <ligand>
        <name>Ca(2+)</name>
        <dbReference type="ChEBI" id="CHEBI:29108"/>
        <label>1</label>
    </ligand>
</feature>
<dbReference type="Proteomes" id="UP000887568">
    <property type="component" value="Unplaced"/>
</dbReference>
<dbReference type="InterPro" id="IPR050439">
    <property type="entry name" value="ADAMTS_ADAMTS-like"/>
</dbReference>
<dbReference type="SMART" id="SM00209">
    <property type="entry name" value="TSP1"/>
    <property type="match status" value="30"/>
</dbReference>
<keyword evidence="5 14" id="KW-0479">Metal-binding</keyword>
<dbReference type="Pfam" id="PF17771">
    <property type="entry name" value="ADAMTS_CR_2"/>
    <property type="match status" value="1"/>
</dbReference>
<evidence type="ECO:0000256" key="16">
    <source>
        <dbReference type="PROSITE-ProRule" id="PRU00276"/>
    </source>
</evidence>
<keyword evidence="10" id="KW-0482">Metalloprotease</keyword>
<evidence type="ECO:0000256" key="13">
    <source>
        <dbReference type="PIRSR" id="PIRSR613273-1"/>
    </source>
</evidence>
<evidence type="ECO:0000256" key="2">
    <source>
        <dbReference type="ARBA" id="ARBA00022525"/>
    </source>
</evidence>
<dbReference type="GO" id="GO:0031012">
    <property type="term" value="C:extracellular matrix"/>
    <property type="evidence" value="ECO:0007669"/>
    <property type="project" value="TreeGrafter"/>
</dbReference>
<dbReference type="Gene3D" id="3.40.1620.60">
    <property type="match status" value="2"/>
</dbReference>
<dbReference type="InterPro" id="IPR012314">
    <property type="entry name" value="Pept_M12B_GON-ADAMTSs"/>
</dbReference>
<dbReference type="FunFam" id="2.20.100.10:FF:000005">
    <property type="entry name" value="ADAM metallopeptidase with thrombospondin type 1 motif 9"/>
    <property type="match status" value="14"/>
</dbReference>
<evidence type="ECO:0000313" key="21">
    <source>
        <dbReference type="Proteomes" id="UP000887568"/>
    </source>
</evidence>
<dbReference type="PROSITE" id="PS50215">
    <property type="entry name" value="ADAM_MEPRO"/>
    <property type="match status" value="1"/>
</dbReference>
<evidence type="ECO:0000256" key="3">
    <source>
        <dbReference type="ARBA" id="ARBA00022530"/>
    </source>
</evidence>
<feature type="compositionally biased region" description="Low complexity" evidence="17">
    <location>
        <begin position="1517"/>
        <end position="1535"/>
    </location>
</feature>
<dbReference type="InterPro" id="IPR041645">
    <property type="entry name" value="ADAMTS_CR_2"/>
</dbReference>
<comment type="subcellular location">
    <subcellularLocation>
        <location evidence="1">Secreted</location>
        <location evidence="1">Extracellular space</location>
        <location evidence="1">Extracellular matrix</location>
    </subcellularLocation>
</comment>
<keyword evidence="8" id="KW-0378">Hydrolase</keyword>
<feature type="region of interest" description="Disordered" evidence="17">
    <location>
        <begin position="1439"/>
        <end position="1566"/>
    </location>
</feature>
<evidence type="ECO:0000256" key="7">
    <source>
        <dbReference type="ARBA" id="ARBA00022737"/>
    </source>
</evidence>
<dbReference type="SUPFAM" id="SSF55486">
    <property type="entry name" value="Metalloproteases ('zincins'), catalytic domain"/>
    <property type="match status" value="1"/>
</dbReference>
<dbReference type="Pfam" id="PF19030">
    <property type="entry name" value="TSP1_ADAMTS"/>
    <property type="match status" value="29"/>
</dbReference>
<feature type="disulfide bond" evidence="15">
    <location>
        <begin position="367"/>
        <end position="379"/>
    </location>
</feature>
<evidence type="ECO:0000259" key="19">
    <source>
        <dbReference type="PROSITE" id="PS51046"/>
    </source>
</evidence>
<evidence type="ECO:0000256" key="6">
    <source>
        <dbReference type="ARBA" id="ARBA00022729"/>
    </source>
</evidence>
<feature type="disulfide bond" evidence="15">
    <location>
        <begin position="114"/>
        <end position="167"/>
    </location>
</feature>
<keyword evidence="14" id="KW-0106">Calcium</keyword>
<keyword evidence="21" id="KW-1185">Reference proteome</keyword>
<dbReference type="RefSeq" id="XP_038060636.1">
    <property type="nucleotide sequence ID" value="XM_038204708.1"/>
</dbReference>
<dbReference type="InterPro" id="IPR013273">
    <property type="entry name" value="ADAMTS/ADAMTS-like"/>
</dbReference>
<feature type="binding site" evidence="14 16">
    <location>
        <position position="187"/>
    </location>
    <ligand>
        <name>Zn(2+)</name>
        <dbReference type="ChEBI" id="CHEBI:29105"/>
        <note>catalytic</note>
    </ligand>
</feature>
<dbReference type="Pfam" id="PF08685">
    <property type="entry name" value="GON"/>
    <property type="match status" value="1"/>
</dbReference>
<feature type="disulfide bond" evidence="15">
    <location>
        <begin position="271"/>
        <end position="293"/>
    </location>
</feature>
<dbReference type="GO" id="GO:0006508">
    <property type="term" value="P:proteolysis"/>
    <property type="evidence" value="ECO:0007669"/>
    <property type="project" value="UniProtKB-KW"/>
</dbReference>
<evidence type="ECO:0000256" key="5">
    <source>
        <dbReference type="ARBA" id="ARBA00022723"/>
    </source>
</evidence>
<evidence type="ECO:0000256" key="11">
    <source>
        <dbReference type="ARBA" id="ARBA00023157"/>
    </source>
</evidence>
<dbReference type="Pfam" id="PF00090">
    <property type="entry name" value="TSP_1"/>
    <property type="match status" value="1"/>
</dbReference>
<feature type="compositionally biased region" description="Polar residues" evidence="17">
    <location>
        <begin position="8"/>
        <end position="25"/>
    </location>
</feature>
<dbReference type="GO" id="GO:0008270">
    <property type="term" value="F:zinc ion binding"/>
    <property type="evidence" value="ECO:0007669"/>
    <property type="project" value="InterPro"/>
</dbReference>
<dbReference type="InterPro" id="IPR024079">
    <property type="entry name" value="MetalloPept_cat_dom_sf"/>
</dbReference>
<feature type="binding site" evidence="14">
    <location>
        <position position="248"/>
    </location>
    <ligand>
        <name>Ca(2+)</name>
        <dbReference type="ChEBI" id="CHEBI:29108"/>
        <label>1</label>
    </ligand>
</feature>
<reference evidence="20" key="1">
    <citation type="submission" date="2022-11" db="UniProtKB">
        <authorList>
            <consortium name="EnsemblMetazoa"/>
        </authorList>
    </citation>
    <scope>IDENTIFICATION</scope>
</reference>
<evidence type="ECO:0000256" key="12">
    <source>
        <dbReference type="ARBA" id="ARBA00023180"/>
    </source>
</evidence>
<feature type="disulfide bond" evidence="15">
    <location>
        <begin position="199"/>
        <end position="229"/>
    </location>
</feature>
<evidence type="ECO:0000313" key="20">
    <source>
        <dbReference type="EnsemblMetazoa" id="XP_038060636.1"/>
    </source>
</evidence>
<keyword evidence="11 15" id="KW-1015">Disulfide bond</keyword>
<comment type="caution">
    <text evidence="16">Lacks conserved residue(s) required for the propagation of feature annotation.</text>
</comment>
<dbReference type="PRINTS" id="PR01857">
    <property type="entry name" value="ADAMTSFAMILY"/>
</dbReference>
<dbReference type="GeneID" id="119731535"/>
<feature type="disulfide bond" evidence="15">
    <location>
        <begin position="352"/>
        <end position="389"/>
    </location>
</feature>
<keyword evidence="9 14" id="KW-0862">Zinc</keyword>
<dbReference type="InterPro" id="IPR036383">
    <property type="entry name" value="TSP1_rpt_sf"/>
</dbReference>
<dbReference type="PROSITE" id="PS51046">
    <property type="entry name" value="GON"/>
    <property type="match status" value="1"/>
</dbReference>
<dbReference type="FunFam" id="3.40.390.10:FF:000001">
    <property type="entry name" value="A disintegrin and metalloproteinase with thrombospondin motifs 1"/>
    <property type="match status" value="1"/>
</dbReference>
<dbReference type="FunFam" id="2.20.100.10:FF:000006">
    <property type="entry name" value="A disintegrin and metalloproteinase with thrombospondin motifs 1"/>
    <property type="match status" value="1"/>
</dbReference>
<dbReference type="Pfam" id="PF05986">
    <property type="entry name" value="ADAMTS_spacer1"/>
    <property type="match status" value="1"/>
</dbReference>
<dbReference type="GO" id="GO:0030198">
    <property type="term" value="P:extracellular matrix organization"/>
    <property type="evidence" value="ECO:0007669"/>
    <property type="project" value="InterPro"/>
</dbReference>
<dbReference type="InterPro" id="IPR001590">
    <property type="entry name" value="Peptidase_M12B"/>
</dbReference>
<feature type="disulfide bond" evidence="15">
    <location>
        <begin position="282"/>
        <end position="304"/>
    </location>
</feature>
<dbReference type="Gene3D" id="2.20.100.10">
    <property type="entry name" value="Thrombospondin type-1 (TSP1) repeat"/>
    <property type="match status" value="29"/>
</dbReference>
<feature type="domain" description="GON" evidence="19">
    <location>
        <begin position="2474"/>
        <end position="2675"/>
    </location>
</feature>
<feature type="binding site" evidence="14 16">
    <location>
        <position position="193"/>
    </location>
    <ligand>
        <name>Zn(2+)</name>
        <dbReference type="ChEBI" id="CHEBI:29105"/>
        <note>catalytic</note>
    </ligand>
</feature>
<feature type="disulfide bond" evidence="15">
    <location>
        <begin position="317"/>
        <end position="328"/>
    </location>
</feature>
<dbReference type="PANTHER" id="PTHR13723">
    <property type="entry name" value="ADAMTS A DISINTEGRIN AND METALLOPROTEASE WITH THROMBOSPONDIN MOTIFS PROTEASE"/>
    <property type="match status" value="1"/>
</dbReference>
<dbReference type="FunFam" id="2.60.120.830:FF:000001">
    <property type="entry name" value="A disintegrin and metalloproteinase with thrombospondin motifs 1"/>
    <property type="match status" value="1"/>
</dbReference>
<evidence type="ECO:0000256" key="4">
    <source>
        <dbReference type="ARBA" id="ARBA00022670"/>
    </source>
</evidence>
<dbReference type="SUPFAM" id="SSF82895">
    <property type="entry name" value="TSP-1 type 1 repeat"/>
    <property type="match status" value="30"/>
</dbReference>
<dbReference type="InterPro" id="IPR010294">
    <property type="entry name" value="ADAMTS_spacer1"/>
</dbReference>
<dbReference type="Pfam" id="PF01421">
    <property type="entry name" value="Reprolysin"/>
    <property type="match status" value="1"/>
</dbReference>
<evidence type="ECO:0000256" key="1">
    <source>
        <dbReference type="ARBA" id="ARBA00004498"/>
    </source>
</evidence>
<evidence type="ECO:0000256" key="8">
    <source>
        <dbReference type="ARBA" id="ARBA00022801"/>
    </source>
</evidence>
<feature type="domain" description="Peptidase M12B" evidence="18">
    <location>
        <begin position="39"/>
        <end position="250"/>
    </location>
</feature>
<protein>
    <submittedName>
        <fullName evidence="20">Uncharacterized protein</fullName>
    </submittedName>
</protein>
<feature type="compositionally biased region" description="Polar residues" evidence="17">
    <location>
        <begin position="774"/>
        <end position="783"/>
    </location>
</feature>
<dbReference type="PANTHER" id="PTHR13723:SF278">
    <property type="entry name" value="ADAM METALLOPEPTIDASE WITH THROMBOSPONDIN TYPE 1 MOTIF A, ISOFORM B"/>
    <property type="match status" value="1"/>
</dbReference>
<dbReference type="Gene3D" id="3.40.390.10">
    <property type="entry name" value="Collagenase (Catalytic Domain)"/>
    <property type="match status" value="1"/>
</dbReference>
<dbReference type="OMA" id="SAWTACN"/>
<evidence type="ECO:0000256" key="10">
    <source>
        <dbReference type="ARBA" id="ARBA00023049"/>
    </source>
</evidence>
<keyword evidence="7" id="KW-0677">Repeat</keyword>
<dbReference type="OrthoDB" id="5948003at2759"/>